<reference evidence="2 3" key="1">
    <citation type="journal article" date="2018" name="AMB Express">
        <title>Occurrence and significance of pathogenicity and fitness islands in environmental vibrios.</title>
        <authorList>
            <person name="Klein S."/>
            <person name="Pipes S."/>
            <person name="Lovell C.R."/>
        </authorList>
    </citation>
    <scope>NUCLEOTIDE SEQUENCE [LARGE SCALE GENOMIC DNA]</scope>
    <source>
        <strain evidence="2 3">JBS-8-11-1</strain>
    </source>
</reference>
<gene>
    <name evidence="2" type="ORF">CYQ91_04035</name>
</gene>
<sequence>MASSEREQVLTEVEMSAVFWFLIRLLIELWLFLFRMSYQSLVALLERKYEISSIAKCDMSRFIHVTICW</sequence>
<protein>
    <submittedName>
        <fullName evidence="2">Uncharacterized protein</fullName>
    </submittedName>
</protein>
<proteinExistence type="predicted"/>
<evidence type="ECO:0000313" key="2">
    <source>
        <dbReference type="EMBL" id="RPB42722.1"/>
    </source>
</evidence>
<evidence type="ECO:0000313" key="3">
    <source>
        <dbReference type="Proteomes" id="UP000283878"/>
    </source>
</evidence>
<dbReference type="AlphaFoldDB" id="A0AAX1XTC2"/>
<keyword evidence="1" id="KW-1133">Transmembrane helix</keyword>
<organism evidence="2 3">
    <name type="scientific">Vibrio diabolicus</name>
    <dbReference type="NCBI Taxonomy" id="50719"/>
    <lineage>
        <taxon>Bacteria</taxon>
        <taxon>Pseudomonadati</taxon>
        <taxon>Pseudomonadota</taxon>
        <taxon>Gammaproteobacteria</taxon>
        <taxon>Vibrionales</taxon>
        <taxon>Vibrionaceae</taxon>
        <taxon>Vibrio</taxon>
        <taxon>Vibrio diabolicus subgroup</taxon>
    </lineage>
</organism>
<dbReference type="RefSeq" id="WP_124007633.1">
    <property type="nucleotide sequence ID" value="NZ_JADKLS010000020.1"/>
</dbReference>
<comment type="caution">
    <text evidence="2">The sequence shown here is derived from an EMBL/GenBank/DDBJ whole genome shotgun (WGS) entry which is preliminary data.</text>
</comment>
<evidence type="ECO:0000256" key="1">
    <source>
        <dbReference type="SAM" id="Phobius"/>
    </source>
</evidence>
<keyword evidence="1" id="KW-0812">Transmembrane</keyword>
<name>A0AAX1XTC2_9VIBR</name>
<feature type="transmembrane region" description="Helical" evidence="1">
    <location>
        <begin position="17"/>
        <end position="38"/>
    </location>
</feature>
<dbReference type="EMBL" id="PKPZ01000002">
    <property type="protein sequence ID" value="RPB42722.1"/>
    <property type="molecule type" value="Genomic_DNA"/>
</dbReference>
<accession>A0AAX1XTC2</accession>
<keyword evidence="1" id="KW-0472">Membrane</keyword>
<dbReference type="Proteomes" id="UP000283878">
    <property type="component" value="Unassembled WGS sequence"/>
</dbReference>